<dbReference type="RefSeq" id="WP_092267279.1">
    <property type="nucleotide sequence ID" value="NZ_FORT01000003.1"/>
</dbReference>
<dbReference type="EMBL" id="FORT01000003">
    <property type="protein sequence ID" value="SFJ41414.1"/>
    <property type="molecule type" value="Genomic_DNA"/>
</dbReference>
<dbReference type="InterPro" id="IPR017871">
    <property type="entry name" value="ABC_transporter-like_CS"/>
</dbReference>
<dbReference type="FunFam" id="3.40.50.300:FF:000016">
    <property type="entry name" value="Oligopeptide ABC transporter ATP-binding component"/>
    <property type="match status" value="2"/>
</dbReference>
<dbReference type="NCBIfam" id="TIGR01727">
    <property type="entry name" value="oligo_HPY"/>
    <property type="match status" value="2"/>
</dbReference>
<dbReference type="InterPro" id="IPR013563">
    <property type="entry name" value="Oligopep_ABC_C"/>
</dbReference>
<dbReference type="InterPro" id="IPR003593">
    <property type="entry name" value="AAA+_ATPase"/>
</dbReference>
<proteinExistence type="inferred from homology"/>
<reference evidence="7" key="1">
    <citation type="submission" date="2016-10" db="EMBL/GenBank/DDBJ databases">
        <authorList>
            <person name="Varghese N."/>
            <person name="Submissions S."/>
        </authorList>
    </citation>
    <scope>NUCLEOTIDE SEQUENCE [LARGE SCALE GENOMIC DNA]</scope>
    <source>
        <strain evidence="7">OK042</strain>
    </source>
</reference>
<dbReference type="GO" id="GO:0016887">
    <property type="term" value="F:ATP hydrolysis activity"/>
    <property type="evidence" value="ECO:0007669"/>
    <property type="project" value="InterPro"/>
</dbReference>
<gene>
    <name evidence="6" type="ORF">SAMN05518846_103286</name>
</gene>
<sequence length="675" mass="75737">MEELLDVKDLTVDFMTKTGLLTAINEVSFHIKKGEIVCLVGESGSGKTITSLSIMRLIEHANGQIADGTIRFAQQDIAQMQQEEIRKIRGKKIAMIFQEPMTALDPVFTIGFQIMEVILRHEPVSKEDAWKRAVYLLQRVGIPEPKIRMNQYPHELSGGMRQRAMIAIALACNPELLIADEPTTALDVTIQSQILDLLRELKDEFQMSILLITHDLGVAAEMADRIIVMYTGRVVEQATVHQLFEQPYHPYTQGLLQSIPSIDVERGGRLHSIKGTIPSLTNLPSGCRFQPRCPHATLHCESHEPMLAELDGRQVACWHAKEIAERDKDGLLFQAKPASGEKQRAEAGTQEDPNRKVLIDVQDLKKYFPIKKGILNRVTGQIKAVDGVTFQIFQGETFGLVGESGCGKTTLGRTLLRLQQATSGRVLFEDRDLFQMNGKEMREARREMQIIFQDPYGSLNPRWTIGDIIEEPLRAHGSLQGQDLKYRVQELLEWVGLDPAWYKRYPHEFSGGQRQRIGIARAIALQPKFIVGDEAVSALDVSVQSQVINLLCDLQSKLGLTYLFIAHGLDVVRHISDRIGVMYLGKLVEVAPTDEMFTHPTHPYTKALLSAIPVPNPERRRSSIKLEGEIPSPANPPSGCRFRTRCPAATERCKSEIPELKEVGKGHWVSCHFAM</sequence>
<organism evidence="6 7">
    <name type="scientific">Brevibacillus centrosporus</name>
    <dbReference type="NCBI Taxonomy" id="54910"/>
    <lineage>
        <taxon>Bacteria</taxon>
        <taxon>Bacillati</taxon>
        <taxon>Bacillota</taxon>
        <taxon>Bacilli</taxon>
        <taxon>Bacillales</taxon>
        <taxon>Paenibacillaceae</taxon>
        <taxon>Brevibacillus</taxon>
    </lineage>
</organism>
<dbReference type="Proteomes" id="UP000198915">
    <property type="component" value="Unassembled WGS sequence"/>
</dbReference>
<dbReference type="GO" id="GO:0015833">
    <property type="term" value="P:peptide transport"/>
    <property type="evidence" value="ECO:0007669"/>
    <property type="project" value="InterPro"/>
</dbReference>
<keyword evidence="3" id="KW-0547">Nucleotide-binding</keyword>
<evidence type="ECO:0000313" key="6">
    <source>
        <dbReference type="EMBL" id="SFJ41414.1"/>
    </source>
</evidence>
<dbReference type="NCBIfam" id="NF007739">
    <property type="entry name" value="PRK10419.1"/>
    <property type="match status" value="2"/>
</dbReference>
<dbReference type="PANTHER" id="PTHR43776">
    <property type="entry name" value="TRANSPORT ATP-BINDING PROTEIN"/>
    <property type="match status" value="1"/>
</dbReference>
<dbReference type="GO" id="GO:0055085">
    <property type="term" value="P:transmembrane transport"/>
    <property type="evidence" value="ECO:0007669"/>
    <property type="project" value="UniProtKB-ARBA"/>
</dbReference>
<dbReference type="InterPro" id="IPR027417">
    <property type="entry name" value="P-loop_NTPase"/>
</dbReference>
<evidence type="ECO:0000256" key="3">
    <source>
        <dbReference type="ARBA" id="ARBA00022741"/>
    </source>
</evidence>
<feature type="domain" description="ABC transporter" evidence="5">
    <location>
        <begin position="5"/>
        <end position="256"/>
    </location>
</feature>
<accession>A0A1I3R4A9</accession>
<dbReference type="Pfam" id="PF00005">
    <property type="entry name" value="ABC_tran"/>
    <property type="match status" value="2"/>
</dbReference>
<evidence type="ECO:0000256" key="2">
    <source>
        <dbReference type="ARBA" id="ARBA00022448"/>
    </source>
</evidence>
<dbReference type="SUPFAM" id="SSF52540">
    <property type="entry name" value="P-loop containing nucleoside triphosphate hydrolases"/>
    <property type="match status" value="2"/>
</dbReference>
<name>A0A1I3R4A9_9BACL</name>
<dbReference type="STRING" id="1884381.SAMN05518846_103286"/>
<evidence type="ECO:0000256" key="4">
    <source>
        <dbReference type="ARBA" id="ARBA00022840"/>
    </source>
</evidence>
<keyword evidence="7" id="KW-1185">Reference proteome</keyword>
<dbReference type="NCBIfam" id="NF008453">
    <property type="entry name" value="PRK11308.1"/>
    <property type="match status" value="2"/>
</dbReference>
<dbReference type="Gene3D" id="3.40.50.300">
    <property type="entry name" value="P-loop containing nucleotide triphosphate hydrolases"/>
    <property type="match status" value="2"/>
</dbReference>
<evidence type="ECO:0000259" key="5">
    <source>
        <dbReference type="PROSITE" id="PS50893"/>
    </source>
</evidence>
<dbReference type="PROSITE" id="PS00211">
    <property type="entry name" value="ABC_TRANSPORTER_1"/>
    <property type="match status" value="2"/>
</dbReference>
<comment type="similarity">
    <text evidence="1">Belongs to the ABC transporter superfamily.</text>
</comment>
<dbReference type="InterPro" id="IPR050319">
    <property type="entry name" value="ABC_transp_ATP-bind"/>
</dbReference>
<dbReference type="InterPro" id="IPR003439">
    <property type="entry name" value="ABC_transporter-like_ATP-bd"/>
</dbReference>
<dbReference type="PROSITE" id="PS50893">
    <property type="entry name" value="ABC_TRANSPORTER_2"/>
    <property type="match status" value="2"/>
</dbReference>
<protein>
    <submittedName>
        <fullName evidence="6">Peptide/nickel transport system ATP-binding protein</fullName>
    </submittedName>
</protein>
<evidence type="ECO:0000256" key="1">
    <source>
        <dbReference type="ARBA" id="ARBA00005417"/>
    </source>
</evidence>
<keyword evidence="2" id="KW-0813">Transport</keyword>
<dbReference type="Pfam" id="PF08352">
    <property type="entry name" value="oligo_HPY"/>
    <property type="match status" value="2"/>
</dbReference>
<feature type="domain" description="ABC transporter" evidence="5">
    <location>
        <begin position="359"/>
        <end position="609"/>
    </location>
</feature>
<evidence type="ECO:0000313" key="7">
    <source>
        <dbReference type="Proteomes" id="UP000198915"/>
    </source>
</evidence>
<dbReference type="CDD" id="cd03257">
    <property type="entry name" value="ABC_NikE_OppD_transporters"/>
    <property type="match status" value="2"/>
</dbReference>
<keyword evidence="4 6" id="KW-0067">ATP-binding</keyword>
<dbReference type="AlphaFoldDB" id="A0A1I3R4A9"/>
<dbReference type="SMART" id="SM00382">
    <property type="entry name" value="AAA"/>
    <property type="match status" value="2"/>
</dbReference>
<dbReference type="GO" id="GO:0005524">
    <property type="term" value="F:ATP binding"/>
    <property type="evidence" value="ECO:0007669"/>
    <property type="project" value="UniProtKB-KW"/>
</dbReference>